<evidence type="ECO:0000313" key="1">
    <source>
        <dbReference type="EMBL" id="KAF9644646.1"/>
    </source>
</evidence>
<dbReference type="EMBL" id="MU118126">
    <property type="protein sequence ID" value="KAF9644646.1"/>
    <property type="molecule type" value="Genomic_DNA"/>
</dbReference>
<comment type="caution">
    <text evidence="1">The sequence shown here is derived from an EMBL/GenBank/DDBJ whole genome shotgun (WGS) entry which is preliminary data.</text>
</comment>
<proteinExistence type="predicted"/>
<dbReference type="Proteomes" id="UP000886501">
    <property type="component" value="Unassembled WGS sequence"/>
</dbReference>
<reference evidence="1" key="1">
    <citation type="submission" date="2019-10" db="EMBL/GenBank/DDBJ databases">
        <authorList>
            <consortium name="DOE Joint Genome Institute"/>
            <person name="Kuo A."/>
            <person name="Miyauchi S."/>
            <person name="Kiss E."/>
            <person name="Drula E."/>
            <person name="Kohler A."/>
            <person name="Sanchez-Garcia M."/>
            <person name="Andreopoulos B."/>
            <person name="Barry K.W."/>
            <person name="Bonito G."/>
            <person name="Buee M."/>
            <person name="Carver A."/>
            <person name="Chen C."/>
            <person name="Cichocki N."/>
            <person name="Clum A."/>
            <person name="Culley D."/>
            <person name="Crous P.W."/>
            <person name="Fauchery L."/>
            <person name="Girlanda M."/>
            <person name="Hayes R."/>
            <person name="Keri Z."/>
            <person name="Labutti K."/>
            <person name="Lipzen A."/>
            <person name="Lombard V."/>
            <person name="Magnuson J."/>
            <person name="Maillard F."/>
            <person name="Morin E."/>
            <person name="Murat C."/>
            <person name="Nolan M."/>
            <person name="Ohm R."/>
            <person name="Pangilinan J."/>
            <person name="Pereira M."/>
            <person name="Perotto S."/>
            <person name="Peter M."/>
            <person name="Riley R."/>
            <person name="Sitrit Y."/>
            <person name="Stielow B."/>
            <person name="Szollosi G."/>
            <person name="Zifcakova L."/>
            <person name="Stursova M."/>
            <person name="Spatafora J.W."/>
            <person name="Tedersoo L."/>
            <person name="Vaario L.-M."/>
            <person name="Yamada A."/>
            <person name="Yan M."/>
            <person name="Wang P."/>
            <person name="Xu J."/>
            <person name="Bruns T."/>
            <person name="Baldrian P."/>
            <person name="Vilgalys R."/>
            <person name="Henrissat B."/>
            <person name="Grigoriev I.V."/>
            <person name="Hibbett D."/>
            <person name="Nagy L.G."/>
            <person name="Martin F.M."/>
        </authorList>
    </citation>
    <scope>NUCLEOTIDE SEQUENCE</scope>
    <source>
        <strain evidence="1">P2</strain>
    </source>
</reference>
<name>A0ACB6Z4T4_THEGA</name>
<reference evidence="1" key="2">
    <citation type="journal article" date="2020" name="Nat. Commun.">
        <title>Large-scale genome sequencing of mycorrhizal fungi provides insights into the early evolution of symbiotic traits.</title>
        <authorList>
            <person name="Miyauchi S."/>
            <person name="Kiss E."/>
            <person name="Kuo A."/>
            <person name="Drula E."/>
            <person name="Kohler A."/>
            <person name="Sanchez-Garcia M."/>
            <person name="Morin E."/>
            <person name="Andreopoulos B."/>
            <person name="Barry K.W."/>
            <person name="Bonito G."/>
            <person name="Buee M."/>
            <person name="Carver A."/>
            <person name="Chen C."/>
            <person name="Cichocki N."/>
            <person name="Clum A."/>
            <person name="Culley D."/>
            <person name="Crous P.W."/>
            <person name="Fauchery L."/>
            <person name="Girlanda M."/>
            <person name="Hayes R.D."/>
            <person name="Keri Z."/>
            <person name="LaButti K."/>
            <person name="Lipzen A."/>
            <person name="Lombard V."/>
            <person name="Magnuson J."/>
            <person name="Maillard F."/>
            <person name="Murat C."/>
            <person name="Nolan M."/>
            <person name="Ohm R.A."/>
            <person name="Pangilinan J."/>
            <person name="Pereira M.F."/>
            <person name="Perotto S."/>
            <person name="Peter M."/>
            <person name="Pfister S."/>
            <person name="Riley R."/>
            <person name="Sitrit Y."/>
            <person name="Stielow J.B."/>
            <person name="Szollosi G."/>
            <person name="Zifcakova L."/>
            <person name="Stursova M."/>
            <person name="Spatafora J.W."/>
            <person name="Tedersoo L."/>
            <person name="Vaario L.M."/>
            <person name="Yamada A."/>
            <person name="Yan M."/>
            <person name="Wang P."/>
            <person name="Xu J."/>
            <person name="Bruns T."/>
            <person name="Baldrian P."/>
            <person name="Vilgalys R."/>
            <person name="Dunand C."/>
            <person name="Henrissat B."/>
            <person name="Grigoriev I.V."/>
            <person name="Hibbett D."/>
            <person name="Nagy L.G."/>
            <person name="Martin F.M."/>
        </authorList>
    </citation>
    <scope>NUCLEOTIDE SEQUENCE</scope>
    <source>
        <strain evidence="1">P2</strain>
    </source>
</reference>
<keyword evidence="2" id="KW-1185">Reference proteome</keyword>
<evidence type="ECO:0000313" key="2">
    <source>
        <dbReference type="Proteomes" id="UP000886501"/>
    </source>
</evidence>
<protein>
    <submittedName>
        <fullName evidence="1">Uncharacterized protein</fullName>
    </submittedName>
</protein>
<accession>A0ACB6Z4T4</accession>
<sequence>MGVLQDETFSDALKLALSAGMLPPLMPYTFAGQMPIIFLAPPTCYDFMNHTTTKPFTISNPFLSIPGSIKTLRPSYVAIPLYTIIPLHTLQTQVSPPQSIPSPRPLDSAFWDVVERTVEHSVHGATALVQFFSGITKATPEKDLALLRDDQQLSSCESLDLSSLPSIPTEDDLLRMDMAELESIPSSELYLGERGSKTALPTAPRLLSSKTQPSRPPRSSSSDATLANLQEGYLLGEDLSILLQIPDDELYFNVEDLNELDATPPWPFNSLVAAISTFPPA</sequence>
<organism evidence="1 2">
    <name type="scientific">Thelephora ganbajun</name>
    <name type="common">Ganba fungus</name>
    <dbReference type="NCBI Taxonomy" id="370292"/>
    <lineage>
        <taxon>Eukaryota</taxon>
        <taxon>Fungi</taxon>
        <taxon>Dikarya</taxon>
        <taxon>Basidiomycota</taxon>
        <taxon>Agaricomycotina</taxon>
        <taxon>Agaricomycetes</taxon>
        <taxon>Thelephorales</taxon>
        <taxon>Thelephoraceae</taxon>
        <taxon>Thelephora</taxon>
    </lineage>
</organism>
<gene>
    <name evidence="1" type="ORF">BDM02DRAFT_3121550</name>
</gene>